<dbReference type="Gene3D" id="3.40.50.150">
    <property type="entry name" value="Vaccinia Virus protein VP39"/>
    <property type="match status" value="1"/>
</dbReference>
<keyword evidence="2" id="KW-1185">Reference proteome</keyword>
<dbReference type="InterPro" id="IPR029063">
    <property type="entry name" value="SAM-dependent_MTases_sf"/>
</dbReference>
<evidence type="ECO:0000313" key="2">
    <source>
        <dbReference type="Proteomes" id="UP000520198"/>
    </source>
</evidence>
<keyword evidence="1" id="KW-0489">Methyltransferase</keyword>
<organism evidence="1 2">
    <name type="scientific">Ensifer oleiphilus</name>
    <dbReference type="NCBI Taxonomy" id="2742698"/>
    <lineage>
        <taxon>Bacteria</taxon>
        <taxon>Pseudomonadati</taxon>
        <taxon>Pseudomonadota</taxon>
        <taxon>Alphaproteobacteria</taxon>
        <taxon>Hyphomicrobiales</taxon>
        <taxon>Rhizobiaceae</taxon>
        <taxon>Sinorhizobium/Ensifer group</taxon>
        <taxon>Ensifer</taxon>
    </lineage>
</organism>
<reference evidence="1 2" key="1">
    <citation type="submission" date="2020-06" db="EMBL/GenBank/DDBJ databases">
        <authorList>
            <person name="Grouzdev D.S."/>
        </authorList>
    </citation>
    <scope>NUCLEOTIDE SEQUENCE [LARGE SCALE GENOMIC DNA]</scope>
    <source>
        <strain evidence="1 2">HO-A22</strain>
    </source>
</reference>
<keyword evidence="1" id="KW-0808">Transferase</keyword>
<proteinExistence type="predicted"/>
<dbReference type="CDD" id="cd02440">
    <property type="entry name" value="AdoMet_MTases"/>
    <property type="match status" value="1"/>
</dbReference>
<dbReference type="SUPFAM" id="SSF53335">
    <property type="entry name" value="S-adenosyl-L-methionine-dependent methyltransferases"/>
    <property type="match status" value="1"/>
</dbReference>
<dbReference type="AlphaFoldDB" id="A0A7Y6Q662"/>
<comment type="caution">
    <text evidence="1">The sequence shown here is derived from an EMBL/GenBank/DDBJ whole genome shotgun (WGS) entry which is preliminary data.</text>
</comment>
<accession>A0A7Y6Q662</accession>
<dbReference type="GO" id="GO:0032259">
    <property type="term" value="P:methylation"/>
    <property type="evidence" value="ECO:0007669"/>
    <property type="project" value="UniProtKB-KW"/>
</dbReference>
<gene>
    <name evidence="1" type="ORF">HT585_13035</name>
</gene>
<dbReference type="GO" id="GO:0008168">
    <property type="term" value="F:methyltransferase activity"/>
    <property type="evidence" value="ECO:0007669"/>
    <property type="project" value="UniProtKB-KW"/>
</dbReference>
<evidence type="ECO:0000313" key="1">
    <source>
        <dbReference type="EMBL" id="NVD39787.1"/>
    </source>
</evidence>
<sequence length="272" mass="29937">MNNFEEFSVSIAAKKAIDISEDMKSAATTQAAHYGVSPALHECDQLLGYFVHQAKMSEVAAVQAYIDGGFNDASKVTRLLEKLGLSNKPAKVLEFAAGFGRVTRHLKALSPRTNLVASDIHLEARDFKQNELGVVARPSALDPRKLDVGSDFNLIFVLSLFSHLPHKSFAGWLKALYDALAPGGFLMFTTHGECAIETYPEHFGAFKFEQPGYAYRGDSDQPDIESSEYGTTIALPEYVVKMIATLPDAKLVSFAAKDWFGIQDEWVIRKPA</sequence>
<dbReference type="Proteomes" id="UP000520198">
    <property type="component" value="Unassembled WGS sequence"/>
</dbReference>
<protein>
    <submittedName>
        <fullName evidence="1">Class I SAM-dependent methyltransferase</fullName>
    </submittedName>
</protein>
<dbReference type="EMBL" id="JABWDU010000003">
    <property type="protein sequence ID" value="NVD39787.1"/>
    <property type="molecule type" value="Genomic_DNA"/>
</dbReference>
<dbReference type="RefSeq" id="WP_176353352.1">
    <property type="nucleotide sequence ID" value="NZ_JABWDU010000003.1"/>
</dbReference>
<dbReference type="Pfam" id="PF13489">
    <property type="entry name" value="Methyltransf_23"/>
    <property type="match status" value="1"/>
</dbReference>
<name>A0A7Y6Q662_9HYPH</name>